<dbReference type="Pfam" id="PF01297">
    <property type="entry name" value="ZnuA"/>
    <property type="match status" value="1"/>
</dbReference>
<evidence type="ECO:0000256" key="8">
    <source>
        <dbReference type="SAM" id="SignalP"/>
    </source>
</evidence>
<dbReference type="PRINTS" id="PR00691">
    <property type="entry name" value="ADHESINB"/>
</dbReference>
<dbReference type="STRING" id="478744.SAMN05444359_103106"/>
<dbReference type="GO" id="GO:0046872">
    <property type="term" value="F:metal ion binding"/>
    <property type="evidence" value="ECO:0007669"/>
    <property type="project" value="UniProtKB-KW"/>
</dbReference>
<feature type="signal peptide" evidence="8">
    <location>
        <begin position="1"/>
        <end position="19"/>
    </location>
</feature>
<evidence type="ECO:0000313" key="10">
    <source>
        <dbReference type="Proteomes" id="UP000199021"/>
    </source>
</evidence>
<sequence length="338" mass="36804">MRSLITLLFILLVCTCVRAQEDKDARPLVVCSASIFADMAEVISGDLVRVESVVPIGGDPHIYEPTPDDVRLVSQADLVLINGLTFEGWMNELIANSGTRAKTVTITEGIGTIESEEYANSSDPHAWMTAANGVRYAENVRDALIELDPFNKEVYDFNAGLYIQQLQDLDAEIFRQIESIPAARRILITSHDAFRYFGRYYGIQVEAALGTSTDAEVQTDDVNRLTNIIRNSGVPAIFVETTINPKLIRQLATDNDVIIGGNLYADSLGEPDSPAGTYLGMLKYNVRTIVAALRGETGDVGVGLGPSSAQQWLLLSIILAVMAGAFGFMVNRLNRGIA</sequence>
<dbReference type="InterPro" id="IPR050492">
    <property type="entry name" value="Bact_metal-bind_prot9"/>
</dbReference>
<dbReference type="InterPro" id="IPR006129">
    <property type="entry name" value="AdhesinB"/>
</dbReference>
<dbReference type="OrthoDB" id="9793396at2"/>
<comment type="similarity">
    <text evidence="2 6">Belongs to the bacterial solute-binding protein 9 family.</text>
</comment>
<dbReference type="PRINTS" id="PR00690">
    <property type="entry name" value="ADHESNFAMILY"/>
</dbReference>
<organism evidence="9 10">
    <name type="scientific">Neolewinella agarilytica</name>
    <dbReference type="NCBI Taxonomy" id="478744"/>
    <lineage>
        <taxon>Bacteria</taxon>
        <taxon>Pseudomonadati</taxon>
        <taxon>Bacteroidota</taxon>
        <taxon>Saprospiria</taxon>
        <taxon>Saprospirales</taxon>
        <taxon>Lewinellaceae</taxon>
        <taxon>Neolewinella</taxon>
    </lineage>
</organism>
<dbReference type="InterPro" id="IPR006127">
    <property type="entry name" value="ZnuA-like"/>
</dbReference>
<keyword evidence="5 8" id="KW-0732">Signal</keyword>
<dbReference type="GO" id="GO:0030313">
    <property type="term" value="C:cell envelope"/>
    <property type="evidence" value="ECO:0007669"/>
    <property type="project" value="UniProtKB-SubCell"/>
</dbReference>
<evidence type="ECO:0000256" key="4">
    <source>
        <dbReference type="ARBA" id="ARBA00022723"/>
    </source>
</evidence>
<feature type="transmembrane region" description="Helical" evidence="7">
    <location>
        <begin position="312"/>
        <end position="330"/>
    </location>
</feature>
<keyword evidence="10" id="KW-1185">Reference proteome</keyword>
<dbReference type="AlphaFoldDB" id="A0A1H9BF91"/>
<dbReference type="GO" id="GO:0030001">
    <property type="term" value="P:metal ion transport"/>
    <property type="evidence" value="ECO:0007669"/>
    <property type="project" value="InterPro"/>
</dbReference>
<dbReference type="GO" id="GO:0007155">
    <property type="term" value="P:cell adhesion"/>
    <property type="evidence" value="ECO:0007669"/>
    <property type="project" value="InterPro"/>
</dbReference>
<dbReference type="EMBL" id="FOFB01000003">
    <property type="protein sequence ID" value="SEP87662.1"/>
    <property type="molecule type" value="Genomic_DNA"/>
</dbReference>
<keyword evidence="7" id="KW-0812">Transmembrane</keyword>
<evidence type="ECO:0000256" key="2">
    <source>
        <dbReference type="ARBA" id="ARBA00011028"/>
    </source>
</evidence>
<keyword evidence="7" id="KW-1133">Transmembrane helix</keyword>
<proteinExistence type="inferred from homology"/>
<feature type="chain" id="PRO_5011554201" evidence="8">
    <location>
        <begin position="20"/>
        <end position="338"/>
    </location>
</feature>
<accession>A0A1H9BF91</accession>
<evidence type="ECO:0000313" key="9">
    <source>
        <dbReference type="EMBL" id="SEP87662.1"/>
    </source>
</evidence>
<evidence type="ECO:0000256" key="5">
    <source>
        <dbReference type="ARBA" id="ARBA00022729"/>
    </source>
</evidence>
<evidence type="ECO:0000256" key="1">
    <source>
        <dbReference type="ARBA" id="ARBA00004196"/>
    </source>
</evidence>
<gene>
    <name evidence="9" type="ORF">SAMN05444359_103106</name>
</gene>
<dbReference type="Proteomes" id="UP000199021">
    <property type="component" value="Unassembled WGS sequence"/>
</dbReference>
<dbReference type="SUPFAM" id="SSF53807">
    <property type="entry name" value="Helical backbone' metal receptor"/>
    <property type="match status" value="1"/>
</dbReference>
<dbReference type="InParanoid" id="A0A1H9BF91"/>
<evidence type="ECO:0000256" key="7">
    <source>
        <dbReference type="SAM" id="Phobius"/>
    </source>
</evidence>
<name>A0A1H9BF91_9BACT</name>
<comment type="subcellular location">
    <subcellularLocation>
        <location evidence="1">Cell envelope</location>
    </subcellularLocation>
</comment>
<dbReference type="FunCoup" id="A0A1H9BF91">
    <property type="interactions" value="24"/>
</dbReference>
<keyword evidence="4" id="KW-0479">Metal-binding</keyword>
<dbReference type="RefSeq" id="WP_090165537.1">
    <property type="nucleotide sequence ID" value="NZ_FOFB01000003.1"/>
</dbReference>
<dbReference type="PANTHER" id="PTHR42953">
    <property type="entry name" value="HIGH-AFFINITY ZINC UPTAKE SYSTEM PROTEIN ZNUA-RELATED"/>
    <property type="match status" value="1"/>
</dbReference>
<dbReference type="InterPro" id="IPR006128">
    <property type="entry name" value="Lipoprotein_PsaA-like"/>
</dbReference>
<dbReference type="Gene3D" id="3.40.50.1980">
    <property type="entry name" value="Nitrogenase molybdenum iron protein domain"/>
    <property type="match status" value="2"/>
</dbReference>
<evidence type="ECO:0000256" key="3">
    <source>
        <dbReference type="ARBA" id="ARBA00022448"/>
    </source>
</evidence>
<reference evidence="10" key="1">
    <citation type="submission" date="2016-10" db="EMBL/GenBank/DDBJ databases">
        <authorList>
            <person name="Varghese N."/>
            <person name="Submissions S."/>
        </authorList>
    </citation>
    <scope>NUCLEOTIDE SEQUENCE [LARGE SCALE GENOMIC DNA]</scope>
    <source>
        <strain evidence="10">DSM 24740</strain>
    </source>
</reference>
<keyword evidence="7" id="KW-0472">Membrane</keyword>
<protein>
    <submittedName>
        <fullName evidence="9">Zinc/manganese transport system substrate-binding protein</fullName>
    </submittedName>
</protein>
<evidence type="ECO:0000256" key="6">
    <source>
        <dbReference type="RuleBase" id="RU003512"/>
    </source>
</evidence>
<keyword evidence="3 6" id="KW-0813">Transport</keyword>
<dbReference type="PANTHER" id="PTHR42953:SF1">
    <property type="entry name" value="METAL-BINDING PROTEIN HI_0362-RELATED"/>
    <property type="match status" value="1"/>
</dbReference>